<sequence>AGGLDAVDTNRETISSLSHPAILWKELQLERKRSVMYRRELSGVRASLDAVSSGGIVDKIGHRCMVLGLQVEELSRENVALTKIQKNQEKQLMSEEDLSQDWPVVMASLRQDLAVALDRAERSGKNAGDLRKRMMVLERKVKEGEKERRDLEGIVRDMEQGHFSGGEGEETYVDMKKAINRLHDALEESKERERKHLASAKSFMVQRARKEAAAKKRDKGKDEVIADLRVKLKDAEVDARRNILNMRELQGTLAALA</sequence>
<evidence type="ECO:0000256" key="1">
    <source>
        <dbReference type="SAM" id="Coils"/>
    </source>
</evidence>
<reference evidence="2" key="1">
    <citation type="submission" date="2022-07" db="EMBL/GenBank/DDBJ databases">
        <title>Genome analysis of Parmales, a sister group of diatoms, reveals the evolutionary specialization of diatoms from phago-mixotrophs to photoautotrophs.</title>
        <authorList>
            <person name="Ban H."/>
            <person name="Sato S."/>
            <person name="Yoshikawa S."/>
            <person name="Kazumasa Y."/>
            <person name="Nakamura Y."/>
            <person name="Ichinomiya M."/>
            <person name="Saitoh K."/>
            <person name="Sato N."/>
            <person name="Blanc-Mathieu R."/>
            <person name="Endo H."/>
            <person name="Kuwata A."/>
            <person name="Ogata H."/>
        </authorList>
    </citation>
    <scope>NUCLEOTIDE SEQUENCE</scope>
</reference>
<evidence type="ECO:0000313" key="2">
    <source>
        <dbReference type="EMBL" id="GMI37825.1"/>
    </source>
</evidence>
<name>A0A9W7L8G3_9STRA</name>
<keyword evidence="1" id="KW-0175">Coiled coil</keyword>
<feature type="coiled-coil region" evidence="1">
    <location>
        <begin position="127"/>
        <end position="195"/>
    </location>
</feature>
<proteinExistence type="predicted"/>
<feature type="non-terminal residue" evidence="2">
    <location>
        <position position="1"/>
    </location>
</feature>
<gene>
    <name evidence="2" type="ORF">TrRE_jg5381</name>
</gene>
<keyword evidence="3" id="KW-1185">Reference proteome</keyword>
<dbReference type="AlphaFoldDB" id="A0A9W7L8G3"/>
<organism evidence="2 3">
    <name type="scientific">Triparma retinervis</name>
    <dbReference type="NCBI Taxonomy" id="2557542"/>
    <lineage>
        <taxon>Eukaryota</taxon>
        <taxon>Sar</taxon>
        <taxon>Stramenopiles</taxon>
        <taxon>Ochrophyta</taxon>
        <taxon>Bolidophyceae</taxon>
        <taxon>Parmales</taxon>
        <taxon>Triparmaceae</taxon>
        <taxon>Triparma</taxon>
    </lineage>
</organism>
<feature type="non-terminal residue" evidence="2">
    <location>
        <position position="257"/>
    </location>
</feature>
<comment type="caution">
    <text evidence="2">The sequence shown here is derived from an EMBL/GenBank/DDBJ whole genome shotgun (WGS) entry which is preliminary data.</text>
</comment>
<evidence type="ECO:0000313" key="3">
    <source>
        <dbReference type="Proteomes" id="UP001165082"/>
    </source>
</evidence>
<protein>
    <submittedName>
        <fullName evidence="2">Uncharacterized protein</fullName>
    </submittedName>
</protein>
<dbReference type="EMBL" id="BRXZ01007992">
    <property type="protein sequence ID" value="GMI37825.1"/>
    <property type="molecule type" value="Genomic_DNA"/>
</dbReference>
<dbReference type="OrthoDB" id="197695at2759"/>
<dbReference type="Proteomes" id="UP001165082">
    <property type="component" value="Unassembled WGS sequence"/>
</dbReference>
<accession>A0A9W7L8G3</accession>